<evidence type="ECO:0000313" key="3">
    <source>
        <dbReference type="Proteomes" id="UP001176941"/>
    </source>
</evidence>
<feature type="region of interest" description="Disordered" evidence="1">
    <location>
        <begin position="69"/>
        <end position="127"/>
    </location>
</feature>
<accession>A0ABN8ZDX1</accession>
<evidence type="ECO:0000256" key="1">
    <source>
        <dbReference type="SAM" id="MobiDB-lite"/>
    </source>
</evidence>
<evidence type="ECO:0000313" key="2">
    <source>
        <dbReference type="EMBL" id="CAI9171939.1"/>
    </source>
</evidence>
<reference evidence="2" key="1">
    <citation type="submission" date="2023-04" db="EMBL/GenBank/DDBJ databases">
        <authorList>
            <consortium name="ELIXIR-Norway"/>
        </authorList>
    </citation>
    <scope>NUCLEOTIDE SEQUENCE [LARGE SCALE GENOMIC DNA]</scope>
</reference>
<dbReference type="Proteomes" id="UP001176941">
    <property type="component" value="Chromosome 31"/>
</dbReference>
<keyword evidence="3" id="KW-1185">Reference proteome</keyword>
<organism evidence="2 3">
    <name type="scientific">Rangifer tarandus platyrhynchus</name>
    <name type="common">Svalbard reindeer</name>
    <dbReference type="NCBI Taxonomy" id="3082113"/>
    <lineage>
        <taxon>Eukaryota</taxon>
        <taxon>Metazoa</taxon>
        <taxon>Chordata</taxon>
        <taxon>Craniata</taxon>
        <taxon>Vertebrata</taxon>
        <taxon>Euteleostomi</taxon>
        <taxon>Mammalia</taxon>
        <taxon>Eutheria</taxon>
        <taxon>Laurasiatheria</taxon>
        <taxon>Artiodactyla</taxon>
        <taxon>Ruminantia</taxon>
        <taxon>Pecora</taxon>
        <taxon>Cervidae</taxon>
        <taxon>Odocoileinae</taxon>
        <taxon>Rangifer</taxon>
    </lineage>
</organism>
<sequence length="127" mass="13996">MSIAELLCGTPETNTTSLLEEQLTATDEEDIAERILEPGVEAEEPHTLRDQDRLHWKARKVVQLDRAALPQERSPQVCAPPAGNRGPARTSSHTGRWVTCRTPVSVPTSPPHPRDCRGICKAQPLDT</sequence>
<gene>
    <name evidence="2" type="ORF">MRATA1EN1_LOCUS20901</name>
</gene>
<proteinExistence type="predicted"/>
<protein>
    <submittedName>
        <fullName evidence="2">Uncharacterized protein</fullName>
    </submittedName>
</protein>
<name>A0ABN8ZDX1_RANTA</name>
<dbReference type="EMBL" id="OX459967">
    <property type="protein sequence ID" value="CAI9171939.1"/>
    <property type="molecule type" value="Genomic_DNA"/>
</dbReference>